<reference evidence="2" key="1">
    <citation type="submission" date="2019-02" db="EMBL/GenBank/DDBJ databases">
        <authorList>
            <person name="Gruber-Vodicka R. H."/>
            <person name="Seah K. B. B."/>
        </authorList>
    </citation>
    <scope>NUCLEOTIDE SEQUENCE</scope>
    <source>
        <strain evidence="2">BECK_DK47</strain>
    </source>
</reference>
<evidence type="ECO:0000259" key="1">
    <source>
        <dbReference type="PROSITE" id="PS50943"/>
    </source>
</evidence>
<dbReference type="SMART" id="SM00530">
    <property type="entry name" value="HTH_XRE"/>
    <property type="match status" value="1"/>
</dbReference>
<evidence type="ECO:0000313" key="2">
    <source>
        <dbReference type="EMBL" id="VFJ47976.1"/>
    </source>
</evidence>
<dbReference type="Gene3D" id="1.10.260.40">
    <property type="entry name" value="lambda repressor-like DNA-binding domains"/>
    <property type="match status" value="1"/>
</dbReference>
<dbReference type="GO" id="GO:0003677">
    <property type="term" value="F:DNA binding"/>
    <property type="evidence" value="ECO:0007669"/>
    <property type="project" value="InterPro"/>
</dbReference>
<feature type="domain" description="HTH cro/C1-type" evidence="1">
    <location>
        <begin position="51"/>
        <end position="106"/>
    </location>
</feature>
<dbReference type="InterPro" id="IPR039554">
    <property type="entry name" value="HigA2-like_HTH"/>
</dbReference>
<dbReference type="EMBL" id="CAADEX010000019">
    <property type="protein sequence ID" value="VFJ47976.1"/>
    <property type="molecule type" value="Genomic_DNA"/>
</dbReference>
<dbReference type="InterPro" id="IPR001387">
    <property type="entry name" value="Cro/C1-type_HTH"/>
</dbReference>
<dbReference type="InterPro" id="IPR010982">
    <property type="entry name" value="Lambda_DNA-bd_dom_sf"/>
</dbReference>
<dbReference type="Pfam" id="PF13744">
    <property type="entry name" value="HTH_37"/>
    <property type="match status" value="1"/>
</dbReference>
<dbReference type="CDD" id="cd00093">
    <property type="entry name" value="HTH_XRE"/>
    <property type="match status" value="1"/>
</dbReference>
<name>A0A450S7X6_9GAMM</name>
<sequence length="108" mass="12435">MPIDAKMEKMSRIDTSITHITEANANIFEDLGFDKIEARKLKIKADLMCQLSEWIKEKRLDQEEVSEVLHITRPRISNVMRGEPSGFTIDTLVELLERTGKHVTIQVI</sequence>
<organism evidence="2">
    <name type="scientific">Candidatus Kentrum sp. DK</name>
    <dbReference type="NCBI Taxonomy" id="2126562"/>
    <lineage>
        <taxon>Bacteria</taxon>
        <taxon>Pseudomonadati</taxon>
        <taxon>Pseudomonadota</taxon>
        <taxon>Gammaproteobacteria</taxon>
        <taxon>Candidatus Kentrum</taxon>
    </lineage>
</organism>
<accession>A0A450S7X6</accession>
<dbReference type="SUPFAM" id="SSF47413">
    <property type="entry name" value="lambda repressor-like DNA-binding domains"/>
    <property type="match status" value="1"/>
</dbReference>
<gene>
    <name evidence="2" type="ORF">BECKDK2373B_GA0170837_101930</name>
</gene>
<dbReference type="AlphaFoldDB" id="A0A450S7X6"/>
<proteinExistence type="predicted"/>
<dbReference type="PROSITE" id="PS50943">
    <property type="entry name" value="HTH_CROC1"/>
    <property type="match status" value="1"/>
</dbReference>
<protein>
    <submittedName>
        <fullName evidence="2">Transcriptional regulator, XRE family</fullName>
    </submittedName>
</protein>